<dbReference type="Gene3D" id="3.30.160.60">
    <property type="entry name" value="Classic Zinc Finger"/>
    <property type="match status" value="1"/>
</dbReference>
<dbReference type="InterPro" id="IPR027370">
    <property type="entry name" value="Znf-RING_euk"/>
</dbReference>
<keyword evidence="2 4" id="KW-0863">Zinc-finger</keyword>
<dbReference type="PANTHER" id="PTHR47156:SF10">
    <property type="entry name" value="E3 UBIQUITIN-PROTEIN LIGASE TRIM-21-RELATED"/>
    <property type="match status" value="1"/>
</dbReference>
<dbReference type="CDD" id="cd19773">
    <property type="entry name" value="Bbox2_TRIM23_C-IX_rpt1"/>
    <property type="match status" value="1"/>
</dbReference>
<evidence type="ECO:0000256" key="4">
    <source>
        <dbReference type="PROSITE-ProRule" id="PRU00175"/>
    </source>
</evidence>
<dbReference type="Pfam" id="PF13445">
    <property type="entry name" value="zf-RING_UBOX"/>
    <property type="match status" value="1"/>
</dbReference>
<dbReference type="InterPro" id="IPR013083">
    <property type="entry name" value="Znf_RING/FYVE/PHD"/>
</dbReference>
<reference evidence="6 7" key="1">
    <citation type="submission" date="2019-12" db="EMBL/GenBank/DDBJ databases">
        <title>Chromosome-level assembly of the Caenorhabditis remanei genome.</title>
        <authorList>
            <person name="Teterina A.A."/>
            <person name="Willis J.H."/>
            <person name="Phillips P.C."/>
        </authorList>
    </citation>
    <scope>NUCLEOTIDE SEQUENCE [LARGE SCALE GENOMIC DNA]</scope>
    <source>
        <strain evidence="6 7">PX506</strain>
        <tissue evidence="6">Whole organism</tissue>
    </source>
</reference>
<evidence type="ECO:0000313" key="6">
    <source>
        <dbReference type="EMBL" id="KAF1756502.1"/>
    </source>
</evidence>
<dbReference type="InterPro" id="IPR052667">
    <property type="entry name" value="E3_ubiquitin-ligase_RING"/>
</dbReference>
<dbReference type="SMART" id="SM00184">
    <property type="entry name" value="RING"/>
    <property type="match status" value="1"/>
</dbReference>
<gene>
    <name evidence="6" type="ORF">GCK72_012955</name>
</gene>
<evidence type="ECO:0000259" key="5">
    <source>
        <dbReference type="PROSITE" id="PS50089"/>
    </source>
</evidence>
<keyword evidence="3" id="KW-0862">Zinc</keyword>
<evidence type="ECO:0000313" key="7">
    <source>
        <dbReference type="Proteomes" id="UP000483820"/>
    </source>
</evidence>
<comment type="caution">
    <text evidence="6">The sequence shown here is derived from an EMBL/GenBank/DDBJ whole genome shotgun (WGS) entry which is preliminary data.</text>
</comment>
<dbReference type="AlphaFoldDB" id="A0A6A5GQ43"/>
<dbReference type="CTD" id="9823591"/>
<dbReference type="RefSeq" id="XP_053584302.1">
    <property type="nucleotide sequence ID" value="XM_053729530.1"/>
</dbReference>
<dbReference type="InterPro" id="IPR001841">
    <property type="entry name" value="Znf_RING"/>
</dbReference>
<protein>
    <recommendedName>
        <fullName evidence="5">RING-type domain-containing protein</fullName>
    </recommendedName>
</protein>
<dbReference type="Gene3D" id="3.30.40.10">
    <property type="entry name" value="Zinc/RING finger domain, C3HC4 (zinc finger)"/>
    <property type="match status" value="1"/>
</dbReference>
<dbReference type="EMBL" id="WUAV01000004">
    <property type="protein sequence ID" value="KAF1756502.1"/>
    <property type="molecule type" value="Genomic_DNA"/>
</dbReference>
<evidence type="ECO:0000256" key="3">
    <source>
        <dbReference type="ARBA" id="ARBA00022833"/>
    </source>
</evidence>
<dbReference type="SUPFAM" id="SSF57850">
    <property type="entry name" value="RING/U-box"/>
    <property type="match status" value="1"/>
</dbReference>
<dbReference type="GO" id="GO:0008270">
    <property type="term" value="F:zinc ion binding"/>
    <property type="evidence" value="ECO:0007669"/>
    <property type="project" value="UniProtKB-KW"/>
</dbReference>
<organism evidence="6 7">
    <name type="scientific">Caenorhabditis remanei</name>
    <name type="common">Caenorhabditis vulgaris</name>
    <dbReference type="NCBI Taxonomy" id="31234"/>
    <lineage>
        <taxon>Eukaryota</taxon>
        <taxon>Metazoa</taxon>
        <taxon>Ecdysozoa</taxon>
        <taxon>Nematoda</taxon>
        <taxon>Chromadorea</taxon>
        <taxon>Rhabditida</taxon>
        <taxon>Rhabditina</taxon>
        <taxon>Rhabditomorpha</taxon>
        <taxon>Rhabditoidea</taxon>
        <taxon>Rhabditidae</taxon>
        <taxon>Peloderinae</taxon>
        <taxon>Caenorhabditis</taxon>
    </lineage>
</organism>
<dbReference type="PANTHER" id="PTHR47156">
    <property type="entry name" value="PROTEIN CBG20824"/>
    <property type="match status" value="1"/>
</dbReference>
<dbReference type="PROSITE" id="PS00518">
    <property type="entry name" value="ZF_RING_1"/>
    <property type="match status" value="1"/>
</dbReference>
<proteinExistence type="predicted"/>
<evidence type="ECO:0000256" key="1">
    <source>
        <dbReference type="ARBA" id="ARBA00022723"/>
    </source>
</evidence>
<evidence type="ECO:0000256" key="2">
    <source>
        <dbReference type="ARBA" id="ARBA00022771"/>
    </source>
</evidence>
<dbReference type="GeneID" id="9823591"/>
<sequence length="464" mass="53049">MYLPRIPETIEITPNVLTFTNSEDSRAEFILRNNSEFHISFLSIPYVNPQLKVIIDPGNLETIGIPKPPDTSSSKVTVGWITLDNCCFPLVFPIRIVEQLLELESLECKICVRQYNETDRIPRVIPVCGHTLCEDCAKNIISGNTLKCPIDRRDVNVEGGASSLPRNFAILETIEERNTFLNIPMEPIDSEPTYPRIPCVENSRHESTVRCVVCKANYCEPCFNKNHQGRVLSAHDTIDITFPQCTNCPDKFAEVVCTQADCSSDHSPICLHCYQESHKKHRYETIRKNLEQNQIVLTNILKVLAKKQREWVDVLPTLSIEKQEELNLRLDLLKDVKKYGEIWKRSKYEIYMDEQFFYRWITGLTELCFEEYGNIVDVAPENVALETNTATQDTPVPIPTKPSNLENAPETIHSEETLPIDSPTPESVRFSMIDVADVLDEVLSNLEVFNEDTPESSNRVDKWV</sequence>
<name>A0A6A5GQ43_CAERE</name>
<accession>A0A6A5GQ43</accession>
<dbReference type="PROSITE" id="PS50089">
    <property type="entry name" value="ZF_RING_2"/>
    <property type="match status" value="1"/>
</dbReference>
<dbReference type="InterPro" id="IPR017907">
    <property type="entry name" value="Znf_RING_CS"/>
</dbReference>
<dbReference type="KEGG" id="crq:GCK72_012955"/>
<keyword evidence="1" id="KW-0479">Metal-binding</keyword>
<feature type="domain" description="RING-type" evidence="5">
    <location>
        <begin position="108"/>
        <end position="152"/>
    </location>
</feature>
<dbReference type="Proteomes" id="UP000483820">
    <property type="component" value="Chromosome IV"/>
</dbReference>